<comment type="subcellular location">
    <subcellularLocation>
        <location evidence="1">Membrane</location>
        <topology evidence="1">Multi-pass membrane protein</topology>
    </subcellularLocation>
</comment>
<dbReference type="GO" id="GO:0016020">
    <property type="term" value="C:membrane"/>
    <property type="evidence" value="ECO:0007669"/>
    <property type="project" value="UniProtKB-SubCell"/>
</dbReference>
<keyword evidence="6 13" id="KW-1133">Transmembrane helix</keyword>
<evidence type="ECO:0000256" key="13">
    <source>
        <dbReference type="SAM" id="Phobius"/>
    </source>
</evidence>
<dbReference type="PANTHER" id="PTHR14269:SF62">
    <property type="entry name" value="CDP-DIACYLGLYCEROL--GLYCEROL-3-PHOSPHATE 3-PHOSPHATIDYLTRANSFERASE 1, CHLOROPLASTIC"/>
    <property type="match status" value="1"/>
</dbReference>
<evidence type="ECO:0000256" key="9">
    <source>
        <dbReference type="ARBA" id="ARBA00023209"/>
    </source>
</evidence>
<name>A0A523UNF5_UNCAE</name>
<keyword evidence="4 12" id="KW-0808">Transferase</keyword>
<keyword evidence="7" id="KW-0443">Lipid metabolism</keyword>
<evidence type="ECO:0000256" key="10">
    <source>
        <dbReference type="ARBA" id="ARBA00023264"/>
    </source>
</evidence>
<evidence type="ECO:0000256" key="12">
    <source>
        <dbReference type="RuleBase" id="RU003750"/>
    </source>
</evidence>
<evidence type="ECO:0000256" key="7">
    <source>
        <dbReference type="ARBA" id="ARBA00023098"/>
    </source>
</evidence>
<dbReference type="InterPro" id="IPR004570">
    <property type="entry name" value="Phosphatidylglycerol_P_synth"/>
</dbReference>
<feature type="transmembrane region" description="Helical" evidence="13">
    <location>
        <begin position="116"/>
        <end position="141"/>
    </location>
</feature>
<dbReference type="Gene3D" id="1.20.120.1760">
    <property type="match status" value="1"/>
</dbReference>
<protein>
    <recommendedName>
        <fullName evidence="11">CDP-diacylglycerol--glycerol-3-phosphate 3-phosphatidyltransferase</fullName>
        <ecNumber evidence="11">2.7.8.5</ecNumber>
    </recommendedName>
</protein>
<sequence>MTLANKMTLARIICLPLVVLFLFRWGAAGKIMAFLIFLLASLSDLLDGWFARRTNTVTSMGKIMDPVADKVLIFGIFISFIQLHLIPFWMVIIIMARDFLVMALRVKLATRQLVLAAIPLAKLKTVFEYLVVFFILLSLMGKELGAQFWRTEAVSFGFMAVAVTLALVSGLQYYLHHRRQLT</sequence>
<dbReference type="AlphaFoldDB" id="A0A523UNF5"/>
<dbReference type="GO" id="GO:0046474">
    <property type="term" value="P:glycerophospholipid biosynthetic process"/>
    <property type="evidence" value="ECO:0007669"/>
    <property type="project" value="TreeGrafter"/>
</dbReference>
<dbReference type="Pfam" id="PF01066">
    <property type="entry name" value="CDP-OH_P_transf"/>
    <property type="match status" value="1"/>
</dbReference>
<dbReference type="InterPro" id="IPR050324">
    <property type="entry name" value="CDP-alcohol_PTase-I"/>
</dbReference>
<dbReference type="EC" id="2.7.8.5" evidence="11"/>
<evidence type="ECO:0000256" key="4">
    <source>
        <dbReference type="ARBA" id="ARBA00022679"/>
    </source>
</evidence>
<comment type="caution">
    <text evidence="14">The sequence shown here is derived from an EMBL/GenBank/DDBJ whole genome shotgun (WGS) entry which is preliminary data.</text>
</comment>
<evidence type="ECO:0000256" key="6">
    <source>
        <dbReference type="ARBA" id="ARBA00022989"/>
    </source>
</evidence>
<dbReference type="NCBIfam" id="TIGR00560">
    <property type="entry name" value="pgsA"/>
    <property type="match status" value="1"/>
</dbReference>
<evidence type="ECO:0000256" key="11">
    <source>
        <dbReference type="NCBIfam" id="TIGR00560"/>
    </source>
</evidence>
<keyword evidence="3" id="KW-0444">Lipid biosynthesis</keyword>
<gene>
    <name evidence="14" type="primary">pgsA</name>
    <name evidence="14" type="ORF">E3J59_05640</name>
</gene>
<keyword evidence="10" id="KW-1208">Phospholipid metabolism</keyword>
<evidence type="ECO:0000256" key="3">
    <source>
        <dbReference type="ARBA" id="ARBA00022516"/>
    </source>
</evidence>
<dbReference type="InterPro" id="IPR048254">
    <property type="entry name" value="CDP_ALCOHOL_P_TRANSF_CS"/>
</dbReference>
<accession>A0A523UNF5</accession>
<dbReference type="PIRSF" id="PIRSF000847">
    <property type="entry name" value="Phos_ph_gly_syn"/>
    <property type="match status" value="1"/>
</dbReference>
<evidence type="ECO:0000256" key="5">
    <source>
        <dbReference type="ARBA" id="ARBA00022692"/>
    </source>
</evidence>
<evidence type="ECO:0000256" key="2">
    <source>
        <dbReference type="ARBA" id="ARBA00010441"/>
    </source>
</evidence>
<keyword evidence="5 13" id="KW-0812">Transmembrane</keyword>
<dbReference type="PROSITE" id="PS00379">
    <property type="entry name" value="CDP_ALCOHOL_P_TRANSF"/>
    <property type="match status" value="1"/>
</dbReference>
<reference evidence="14 15" key="1">
    <citation type="submission" date="2019-03" db="EMBL/GenBank/DDBJ databases">
        <title>Metabolic potential of uncultured bacteria and archaea associated with petroleum seepage in deep-sea sediments.</title>
        <authorList>
            <person name="Dong X."/>
            <person name="Hubert C."/>
        </authorList>
    </citation>
    <scope>NUCLEOTIDE SEQUENCE [LARGE SCALE GENOMIC DNA]</scope>
    <source>
        <strain evidence="14">E29_bin78</strain>
    </source>
</reference>
<proteinExistence type="inferred from homology"/>
<dbReference type="GO" id="GO:0008444">
    <property type="term" value="F:CDP-diacylglycerol-glycerol-3-phosphate 3-phosphatidyltransferase activity"/>
    <property type="evidence" value="ECO:0007669"/>
    <property type="project" value="UniProtKB-UniRule"/>
</dbReference>
<dbReference type="InterPro" id="IPR043130">
    <property type="entry name" value="CDP-OH_PTrfase_TM_dom"/>
</dbReference>
<evidence type="ECO:0000313" key="15">
    <source>
        <dbReference type="Proteomes" id="UP000320679"/>
    </source>
</evidence>
<dbReference type="InterPro" id="IPR000462">
    <property type="entry name" value="CDP-OH_P_trans"/>
</dbReference>
<dbReference type="Proteomes" id="UP000320679">
    <property type="component" value="Unassembled WGS sequence"/>
</dbReference>
<evidence type="ECO:0000256" key="1">
    <source>
        <dbReference type="ARBA" id="ARBA00004141"/>
    </source>
</evidence>
<organism evidence="14 15">
    <name type="scientific">Aerophobetes bacterium</name>
    <dbReference type="NCBI Taxonomy" id="2030807"/>
    <lineage>
        <taxon>Bacteria</taxon>
        <taxon>Candidatus Aerophobota</taxon>
    </lineage>
</organism>
<dbReference type="EMBL" id="SOJK01000236">
    <property type="protein sequence ID" value="TET44056.1"/>
    <property type="molecule type" value="Genomic_DNA"/>
</dbReference>
<comment type="similarity">
    <text evidence="2 12">Belongs to the CDP-alcohol phosphatidyltransferase class-I family.</text>
</comment>
<feature type="transmembrane region" description="Helical" evidence="13">
    <location>
        <begin position="71"/>
        <end position="96"/>
    </location>
</feature>
<keyword evidence="9" id="KW-0594">Phospholipid biosynthesis</keyword>
<evidence type="ECO:0000256" key="8">
    <source>
        <dbReference type="ARBA" id="ARBA00023136"/>
    </source>
</evidence>
<evidence type="ECO:0000313" key="14">
    <source>
        <dbReference type="EMBL" id="TET44056.1"/>
    </source>
</evidence>
<keyword evidence="8 13" id="KW-0472">Membrane</keyword>
<feature type="transmembrane region" description="Helical" evidence="13">
    <location>
        <begin position="31"/>
        <end position="50"/>
    </location>
</feature>
<dbReference type="PANTHER" id="PTHR14269">
    <property type="entry name" value="CDP-DIACYLGLYCEROL--GLYCEROL-3-PHOSPHATE 3-PHOSPHATIDYLTRANSFERASE-RELATED"/>
    <property type="match status" value="1"/>
</dbReference>
<feature type="transmembrane region" description="Helical" evidence="13">
    <location>
        <begin position="153"/>
        <end position="175"/>
    </location>
</feature>